<dbReference type="AlphaFoldDB" id="A0A286GPF2"/>
<accession>A0A286GPF2</accession>
<feature type="region of interest" description="Disordered" evidence="1">
    <location>
        <begin position="1"/>
        <end position="63"/>
    </location>
</feature>
<protein>
    <submittedName>
        <fullName evidence="2">Uncharacterized protein</fullName>
    </submittedName>
</protein>
<organism evidence="2 3">
    <name type="scientific">Blastococcus haudaquaticus</name>
    <dbReference type="NCBI Taxonomy" id="1938745"/>
    <lineage>
        <taxon>Bacteria</taxon>
        <taxon>Bacillati</taxon>
        <taxon>Actinomycetota</taxon>
        <taxon>Actinomycetes</taxon>
        <taxon>Geodermatophilales</taxon>
        <taxon>Geodermatophilaceae</taxon>
        <taxon>Blastococcus</taxon>
    </lineage>
</organism>
<proteinExistence type="predicted"/>
<gene>
    <name evidence="2" type="ORF">SAMN06272739_1451</name>
</gene>
<dbReference type="RefSeq" id="WP_097183260.1">
    <property type="nucleotide sequence ID" value="NZ_OCNK01000002.1"/>
</dbReference>
<dbReference type="OrthoDB" id="5196084at2"/>
<evidence type="ECO:0000313" key="2">
    <source>
        <dbReference type="EMBL" id="SOD97382.1"/>
    </source>
</evidence>
<evidence type="ECO:0000256" key="1">
    <source>
        <dbReference type="SAM" id="MobiDB-lite"/>
    </source>
</evidence>
<dbReference type="Proteomes" id="UP000219482">
    <property type="component" value="Unassembled WGS sequence"/>
</dbReference>
<reference evidence="3" key="1">
    <citation type="submission" date="2017-09" db="EMBL/GenBank/DDBJ databases">
        <authorList>
            <person name="Varghese N."/>
            <person name="Submissions S."/>
        </authorList>
    </citation>
    <scope>NUCLEOTIDE SEQUENCE [LARGE SCALE GENOMIC DNA]</scope>
    <source>
        <strain evidence="3">DSM 44270</strain>
    </source>
</reference>
<evidence type="ECO:0000313" key="3">
    <source>
        <dbReference type="Proteomes" id="UP000219482"/>
    </source>
</evidence>
<sequence length="63" mass="6490">MTDQRPDTDERGEPAGTPSPGPDDLIQKPATPGSDDDGPTAVPGAYEADDAEQERGKAVKPGN</sequence>
<dbReference type="EMBL" id="OCNK01000002">
    <property type="protein sequence ID" value="SOD97382.1"/>
    <property type="molecule type" value="Genomic_DNA"/>
</dbReference>
<keyword evidence="3" id="KW-1185">Reference proteome</keyword>
<name>A0A286GPF2_9ACTN</name>
<feature type="compositionally biased region" description="Basic and acidic residues" evidence="1">
    <location>
        <begin position="1"/>
        <end position="13"/>
    </location>
</feature>